<gene>
    <name evidence="1" type="ORF">DSO57_1005559</name>
</gene>
<dbReference type="EMBL" id="QTSX02000725">
    <property type="protein sequence ID" value="KAJ9086281.1"/>
    <property type="molecule type" value="Genomic_DNA"/>
</dbReference>
<reference evidence="1" key="1">
    <citation type="submission" date="2022-04" db="EMBL/GenBank/DDBJ databases">
        <title>Genome of the entomopathogenic fungus Entomophthora muscae.</title>
        <authorList>
            <person name="Elya C."/>
            <person name="Lovett B.R."/>
            <person name="Lee E."/>
            <person name="Macias A.M."/>
            <person name="Hajek A.E."/>
            <person name="De Bivort B.L."/>
            <person name="Kasson M.T."/>
            <person name="De Fine Licht H.H."/>
            <person name="Stajich J.E."/>
        </authorList>
    </citation>
    <scope>NUCLEOTIDE SEQUENCE</scope>
    <source>
        <strain evidence="1">Berkeley</strain>
    </source>
</reference>
<protein>
    <submittedName>
        <fullName evidence="1">Uncharacterized protein</fullName>
    </submittedName>
</protein>
<keyword evidence="2" id="KW-1185">Reference proteome</keyword>
<proteinExistence type="predicted"/>
<evidence type="ECO:0000313" key="2">
    <source>
        <dbReference type="Proteomes" id="UP001165960"/>
    </source>
</evidence>
<dbReference type="Proteomes" id="UP001165960">
    <property type="component" value="Unassembled WGS sequence"/>
</dbReference>
<comment type="caution">
    <text evidence="1">The sequence shown here is derived from an EMBL/GenBank/DDBJ whole genome shotgun (WGS) entry which is preliminary data.</text>
</comment>
<accession>A0ACC2UI06</accession>
<evidence type="ECO:0000313" key="1">
    <source>
        <dbReference type="EMBL" id="KAJ9086281.1"/>
    </source>
</evidence>
<organism evidence="1 2">
    <name type="scientific">Entomophthora muscae</name>
    <dbReference type="NCBI Taxonomy" id="34485"/>
    <lineage>
        <taxon>Eukaryota</taxon>
        <taxon>Fungi</taxon>
        <taxon>Fungi incertae sedis</taxon>
        <taxon>Zoopagomycota</taxon>
        <taxon>Entomophthoromycotina</taxon>
        <taxon>Entomophthoromycetes</taxon>
        <taxon>Entomophthorales</taxon>
        <taxon>Entomophthoraceae</taxon>
        <taxon>Entomophthora</taxon>
    </lineage>
</organism>
<sequence>MEIDTPSGVPHNSNQPINEENTPREIADIEAIIAALNQRVHQKVLDGNKQWAVPALPRPCPKVMENVKAPKVGLSALKILNKLVLEISLEDFLCKSPNFCQKLTKAVAALVPHRREELLLSGKGAPRAKWTINGVQTSTIPDGGAFSNIILLPFLRTLSEVMVAPSNTVFFMANGCESFRMGTAVHLTLWLRGVWMAIEAAIFNYKQYTLLIGQKTMSNLGVTTRYTNNCWTVKCNAKEFPLSISFDSSHTEEFLCEPVIRSMHGNPRLSPDQRVQLDSVVDRFSMNIVEDSNELLWGSWSPVPKVCPGS</sequence>
<name>A0ACC2UI06_9FUNG</name>